<dbReference type="EMBL" id="JBHUEQ010000003">
    <property type="protein sequence ID" value="MFD1744049.1"/>
    <property type="molecule type" value="Genomic_DNA"/>
</dbReference>
<keyword evidence="2" id="KW-1185">Reference proteome</keyword>
<protein>
    <submittedName>
        <fullName evidence="1">Uncharacterized protein</fullName>
    </submittedName>
</protein>
<accession>A0ABW4LYE2</accession>
<reference evidence="2" key="1">
    <citation type="journal article" date="2019" name="Int. J. Syst. Evol. Microbiol.">
        <title>The Global Catalogue of Microorganisms (GCM) 10K type strain sequencing project: providing services to taxonomists for standard genome sequencing and annotation.</title>
        <authorList>
            <consortium name="The Broad Institute Genomics Platform"/>
            <consortium name="The Broad Institute Genome Sequencing Center for Infectious Disease"/>
            <person name="Wu L."/>
            <person name="Ma J."/>
        </authorList>
    </citation>
    <scope>NUCLEOTIDE SEQUENCE [LARGE SCALE GENOMIC DNA]</scope>
    <source>
        <strain evidence="2">CG52</strain>
    </source>
</reference>
<evidence type="ECO:0000313" key="2">
    <source>
        <dbReference type="Proteomes" id="UP001597322"/>
    </source>
</evidence>
<evidence type="ECO:0000313" key="1">
    <source>
        <dbReference type="EMBL" id="MFD1744049.1"/>
    </source>
</evidence>
<comment type="caution">
    <text evidence="1">The sequence shown here is derived from an EMBL/GenBank/DDBJ whole genome shotgun (WGS) entry which is preliminary data.</text>
</comment>
<dbReference type="RefSeq" id="WP_377395311.1">
    <property type="nucleotide sequence ID" value="NZ_JBHUEQ010000003.1"/>
</dbReference>
<sequence length="86" mass="9111">MKILSIRPCDEGGNTLALFDAQLSDDIRMFGLKLVKTPRGPRVYAPSTRASNVATFAPDFAAALARAAQAALYGEAEHNVSTCKAA</sequence>
<organism evidence="1 2">
    <name type="scientific">Rhizobium helianthi</name>
    <dbReference type="NCBI Taxonomy" id="1132695"/>
    <lineage>
        <taxon>Bacteria</taxon>
        <taxon>Pseudomonadati</taxon>
        <taxon>Pseudomonadota</taxon>
        <taxon>Alphaproteobacteria</taxon>
        <taxon>Hyphomicrobiales</taxon>
        <taxon>Rhizobiaceae</taxon>
        <taxon>Rhizobium/Agrobacterium group</taxon>
        <taxon>Rhizobium</taxon>
    </lineage>
</organism>
<proteinExistence type="predicted"/>
<gene>
    <name evidence="1" type="ORF">ACFSE1_01110</name>
</gene>
<name>A0ABW4LYE2_9HYPH</name>
<dbReference type="Proteomes" id="UP001597322">
    <property type="component" value="Unassembled WGS sequence"/>
</dbReference>